<keyword evidence="3 8" id="KW-0964">Secreted</keyword>
<dbReference type="GO" id="GO:0030570">
    <property type="term" value="F:pectate lyase activity"/>
    <property type="evidence" value="ECO:0007669"/>
    <property type="project" value="InterPro"/>
</dbReference>
<comment type="similarity">
    <text evidence="2 8">Belongs to the polysaccharide lyase 1 family.</text>
</comment>
<dbReference type="Gene3D" id="2.160.20.10">
    <property type="entry name" value="Single-stranded right-handed beta-helix, Pectin lyase-like"/>
    <property type="match status" value="1"/>
</dbReference>
<dbReference type="GO" id="GO:0047490">
    <property type="term" value="F:pectin lyase activity"/>
    <property type="evidence" value="ECO:0007669"/>
    <property type="project" value="UniProtKB-EC"/>
</dbReference>
<evidence type="ECO:0000313" key="11">
    <source>
        <dbReference type="EMBL" id="KAF3766866.1"/>
    </source>
</evidence>
<dbReference type="InterPro" id="IPR002022">
    <property type="entry name" value="Pec_lyase"/>
</dbReference>
<dbReference type="InterPro" id="IPR012334">
    <property type="entry name" value="Pectin_lyas_fold"/>
</dbReference>
<evidence type="ECO:0000256" key="6">
    <source>
        <dbReference type="ARBA" id="ARBA00036818"/>
    </source>
</evidence>
<dbReference type="Proteomes" id="UP000803844">
    <property type="component" value="Unassembled WGS sequence"/>
</dbReference>
<proteinExistence type="inferred from homology"/>
<sequence length="381" mass="39543">MRTNALVLLAGIARQALAATVTGAAEGFAKGVTGGGTATPVYPTTTAELVSYLGDSTARVIVIEGTFDFTGSEGTTTSTGCAPWGTAAACQVAINQNDWCTNYEPDAPSVAVSYDNAGVLGITVNSNKSLVGKGGATIKGKGIRMVGVSNVIIQNVAFTDINPRYVWGGDAITLDGTDLIWIDHVTTSLIGRQHIVLGTSASQRVTISNCYFDGVSTYSATCDGHHYWGMYFDGSSDLVTFKNNYIYHMSGRSPKVAGNTLLHAVNNYWYDYTSTGHAFEVGSGAMVLAEGNVFQNVPVEVDTASGQFAGQMFSVPTTSSASSCAASLGRNCVVNIFGTSGTMSYTTTSFLTNFAGKNIAAAAAATSAMETTIPANAGNVL</sequence>
<dbReference type="SUPFAM" id="SSF51126">
    <property type="entry name" value="Pectin lyase-like"/>
    <property type="match status" value="1"/>
</dbReference>
<gene>
    <name evidence="11" type="ORF">M406DRAFT_69046</name>
</gene>
<evidence type="ECO:0000313" key="12">
    <source>
        <dbReference type="Proteomes" id="UP000803844"/>
    </source>
</evidence>
<accession>A0A9P5CR38</accession>
<comment type="catalytic activity">
    <reaction evidence="6">
        <text>Eliminative cleavage of (1-&gt;4)-alpha-D-galacturonan methyl ester to give oligosaccharides with 4-deoxy-6-O-methyl-alpha-D-galact-4-enuronosyl groups at their non-reducing ends.</text>
        <dbReference type="EC" id="4.2.2.10"/>
    </reaction>
</comment>
<evidence type="ECO:0000256" key="2">
    <source>
        <dbReference type="ARBA" id="ARBA00010980"/>
    </source>
</evidence>
<dbReference type="SMART" id="SM00656">
    <property type="entry name" value="Amb_all"/>
    <property type="match status" value="1"/>
</dbReference>
<evidence type="ECO:0000259" key="10">
    <source>
        <dbReference type="SMART" id="SM00656"/>
    </source>
</evidence>
<protein>
    <recommendedName>
        <fullName evidence="7">pectin lyase</fullName>
        <ecNumber evidence="7">4.2.2.10</ecNumber>
    </recommendedName>
</protein>
<dbReference type="AlphaFoldDB" id="A0A9P5CR38"/>
<evidence type="ECO:0000256" key="3">
    <source>
        <dbReference type="ARBA" id="ARBA00022525"/>
    </source>
</evidence>
<dbReference type="FunFam" id="2.160.20.10:FF:000003">
    <property type="entry name" value="Pectin lyase F"/>
    <property type="match status" value="1"/>
</dbReference>
<feature type="chain" id="PRO_5040234641" description="pectin lyase" evidence="9">
    <location>
        <begin position="19"/>
        <end position="381"/>
    </location>
</feature>
<keyword evidence="5 8" id="KW-0456">Lyase</keyword>
<dbReference type="RefSeq" id="XP_040777827.1">
    <property type="nucleotide sequence ID" value="XM_040925221.1"/>
</dbReference>
<reference evidence="11" key="1">
    <citation type="journal article" date="2020" name="Phytopathology">
        <title>Genome sequence of the chestnut blight fungus Cryphonectria parasitica EP155: A fundamental resource for an archetypical invasive plant pathogen.</title>
        <authorList>
            <person name="Crouch J.A."/>
            <person name="Dawe A."/>
            <person name="Aerts A."/>
            <person name="Barry K."/>
            <person name="Churchill A.C.L."/>
            <person name="Grimwood J."/>
            <person name="Hillman B."/>
            <person name="Milgroom M.G."/>
            <person name="Pangilinan J."/>
            <person name="Smith M."/>
            <person name="Salamov A."/>
            <person name="Schmutz J."/>
            <person name="Yadav J."/>
            <person name="Grigoriev I.V."/>
            <person name="Nuss D."/>
        </authorList>
    </citation>
    <scope>NUCLEOTIDE SEQUENCE</scope>
    <source>
        <strain evidence="11">EP155</strain>
    </source>
</reference>
<dbReference type="PANTHER" id="PTHR31683:SF16">
    <property type="entry name" value="PECTIN LYASE A-RELATED"/>
    <property type="match status" value="1"/>
</dbReference>
<dbReference type="OrthoDB" id="1637350at2759"/>
<evidence type="ECO:0000256" key="7">
    <source>
        <dbReference type="ARBA" id="ARBA00039082"/>
    </source>
</evidence>
<evidence type="ECO:0000256" key="9">
    <source>
        <dbReference type="SAM" id="SignalP"/>
    </source>
</evidence>
<dbReference type="Pfam" id="PF00544">
    <property type="entry name" value="Pectate_lyase_4"/>
    <property type="match status" value="1"/>
</dbReference>
<comment type="caution">
    <text evidence="11">The sequence shown here is derived from an EMBL/GenBank/DDBJ whole genome shotgun (WGS) entry which is preliminary data.</text>
</comment>
<keyword evidence="8" id="KW-0624">Polysaccharide degradation</keyword>
<evidence type="ECO:0000256" key="4">
    <source>
        <dbReference type="ARBA" id="ARBA00022729"/>
    </source>
</evidence>
<dbReference type="InterPro" id="IPR011050">
    <property type="entry name" value="Pectin_lyase_fold/virulence"/>
</dbReference>
<dbReference type="GO" id="GO:0005576">
    <property type="term" value="C:extracellular region"/>
    <property type="evidence" value="ECO:0007669"/>
    <property type="project" value="UniProtKB-SubCell"/>
</dbReference>
<dbReference type="EMBL" id="MU032346">
    <property type="protein sequence ID" value="KAF3766866.1"/>
    <property type="molecule type" value="Genomic_DNA"/>
</dbReference>
<dbReference type="EC" id="4.2.2.10" evidence="7"/>
<feature type="domain" description="Pectate lyase" evidence="10">
    <location>
        <begin position="93"/>
        <end position="300"/>
    </location>
</feature>
<keyword evidence="12" id="KW-1185">Reference proteome</keyword>
<feature type="signal peptide" evidence="9">
    <location>
        <begin position="1"/>
        <end position="18"/>
    </location>
</feature>
<keyword evidence="4 9" id="KW-0732">Signal</keyword>
<evidence type="ECO:0000256" key="8">
    <source>
        <dbReference type="RuleBase" id="RU361173"/>
    </source>
</evidence>
<name>A0A9P5CR38_CRYP1</name>
<dbReference type="GeneID" id="63842350"/>
<keyword evidence="8" id="KW-0119">Carbohydrate metabolism</keyword>
<dbReference type="GO" id="GO:0000272">
    <property type="term" value="P:polysaccharide catabolic process"/>
    <property type="evidence" value="ECO:0007669"/>
    <property type="project" value="UniProtKB-KW"/>
</dbReference>
<evidence type="ECO:0000256" key="1">
    <source>
        <dbReference type="ARBA" id="ARBA00004613"/>
    </source>
</evidence>
<dbReference type="PANTHER" id="PTHR31683">
    <property type="entry name" value="PECTATE LYASE 18-RELATED"/>
    <property type="match status" value="1"/>
</dbReference>
<dbReference type="InterPro" id="IPR045032">
    <property type="entry name" value="PEL"/>
</dbReference>
<comment type="subcellular location">
    <subcellularLocation>
        <location evidence="1 8">Secreted</location>
    </subcellularLocation>
</comment>
<organism evidence="11 12">
    <name type="scientific">Cryphonectria parasitica (strain ATCC 38755 / EP155)</name>
    <dbReference type="NCBI Taxonomy" id="660469"/>
    <lineage>
        <taxon>Eukaryota</taxon>
        <taxon>Fungi</taxon>
        <taxon>Dikarya</taxon>
        <taxon>Ascomycota</taxon>
        <taxon>Pezizomycotina</taxon>
        <taxon>Sordariomycetes</taxon>
        <taxon>Sordariomycetidae</taxon>
        <taxon>Diaporthales</taxon>
        <taxon>Cryphonectriaceae</taxon>
        <taxon>Cryphonectria-Endothia species complex</taxon>
        <taxon>Cryphonectria</taxon>
    </lineage>
</organism>
<evidence type="ECO:0000256" key="5">
    <source>
        <dbReference type="ARBA" id="ARBA00023239"/>
    </source>
</evidence>